<dbReference type="InterPro" id="IPR025479">
    <property type="entry name" value="DUF4329"/>
</dbReference>
<dbReference type="EMBL" id="LJQB01000086">
    <property type="protein sequence ID" value="KPW82031.1"/>
    <property type="molecule type" value="Genomic_DNA"/>
</dbReference>
<proteinExistence type="predicted"/>
<evidence type="ECO:0000313" key="3">
    <source>
        <dbReference type="Proteomes" id="UP000050411"/>
    </source>
</evidence>
<name>A0A0P9NEI1_9PSED</name>
<sequence length="534" mass="59376">MVDAGAGQIRPRRGSKHIPECLKIIFNFMLFAPADLRDAIFIYVTRCVGFPYAHDSISQAFKEPRMYLRKRLYKRSIDHHSDMPALSAPFDHPDDAARYAHERIGNRRDREYGGFILIRRDGKYVATEPMNGSQFSFDPNEVFPRNEQEGYVLYPQGHEDYAVYHSHPSLQAGLDEWPESEKVTYPNSFSAGDIYAVIDDQEVCAATYLSGPDGSLIKYTLSRSAAEDTLLARVSGPQSMPHLCELSQIHKALQNLSMMPSDVVRLLAGAGDLQVIVPSRLWGQAGKVAADWHPYPDEAAALRPPAKSPASCDAQWPPRPLSLSAPFSSADEAARYAHGRIGSRIHSQIIGFLLFNPVTRAYRAAEPILDDGMPVYAPCSAFHPDAYYRPALPDGYRVDGMYFCSANLAAEGGRAVINDFFEPDDLHRVFSYRHKPEKRRKGLPIRYGFEMSAVYFSAADGALLCYTPSQSDEEFQLLQSVSRVYSGADSIQAQLAAGTLSVQEFVLRVARAGLLRVLQTSERWPDAGVISPVA</sequence>
<organism evidence="2 3">
    <name type="scientific">Pseudomonas congelans</name>
    <dbReference type="NCBI Taxonomy" id="200452"/>
    <lineage>
        <taxon>Bacteria</taxon>
        <taxon>Pseudomonadati</taxon>
        <taxon>Pseudomonadota</taxon>
        <taxon>Gammaproteobacteria</taxon>
        <taxon>Pseudomonadales</taxon>
        <taxon>Pseudomonadaceae</taxon>
        <taxon>Pseudomonas</taxon>
    </lineage>
</organism>
<evidence type="ECO:0000259" key="1">
    <source>
        <dbReference type="Pfam" id="PF14220"/>
    </source>
</evidence>
<dbReference type="Pfam" id="PF14220">
    <property type="entry name" value="DUF4329"/>
    <property type="match status" value="1"/>
</dbReference>
<feature type="domain" description="DUF4329" evidence="1">
    <location>
        <begin position="94"/>
        <end position="227"/>
    </location>
</feature>
<evidence type="ECO:0000313" key="2">
    <source>
        <dbReference type="EMBL" id="KPW82031.1"/>
    </source>
</evidence>
<protein>
    <recommendedName>
        <fullName evidence="1">DUF4329 domain-containing protein</fullName>
    </recommendedName>
</protein>
<comment type="caution">
    <text evidence="2">The sequence shown here is derived from an EMBL/GenBank/DDBJ whole genome shotgun (WGS) entry which is preliminary data.</text>
</comment>
<dbReference type="AlphaFoldDB" id="A0A0P9NEI1"/>
<dbReference type="PATRIC" id="fig|200452.3.peg.3707"/>
<accession>A0A0P9NEI1</accession>
<reference evidence="2 3" key="1">
    <citation type="submission" date="2015-09" db="EMBL/GenBank/DDBJ databases">
        <title>Genome announcement of multiple Pseudomonas syringae strains.</title>
        <authorList>
            <person name="Thakur S."/>
            <person name="Wang P.W."/>
            <person name="Gong Y."/>
            <person name="Weir B.S."/>
            <person name="Guttman D.S."/>
        </authorList>
    </citation>
    <scope>NUCLEOTIDE SEQUENCE [LARGE SCALE GENOMIC DNA]</scope>
    <source>
        <strain evidence="2 3">ICMP19117</strain>
    </source>
</reference>
<gene>
    <name evidence="2" type="ORF">ALO92_05087</name>
</gene>
<dbReference type="Proteomes" id="UP000050411">
    <property type="component" value="Unassembled WGS sequence"/>
</dbReference>